<sequence length="394" mass="44151">MAALDPGEKHTLFTSWARSQGIEINGVAPAQFVDRGMGIVAAKDLKKGDCLVHVPTHALISVAQDSIYKMTFPTKVSVHARIATYFSLLSQEKESPYSLWQDVWPSEEDFRDIMPIYWAKELQELLPPAAKTMLSTQKSNLEKDYQTIHPLCPTITRSTFTYHWITTNTRVFYWLYPNLPAHSPRLPKKSRANLTADDCYAMCPFMDYFNHASTGCIPTSDAKGYSVHADRDYKAGEEVCVTYGPHSNDFLLVEYGFILVANECDSVPLDHLVVPRLSAAQVETLKGDGFYGNYTLSPDSTPPVCHRTHGVARLLTLPERRYSAFVGGTDEGSADQGKVDAFLVGLLVEFEREIIEILDEVEGQGEKAEVLVRRWKQVQGIVRRGVKRLSGEIV</sequence>
<evidence type="ECO:0000313" key="3">
    <source>
        <dbReference type="Proteomes" id="UP001152607"/>
    </source>
</evidence>
<comment type="caution">
    <text evidence="2">The sequence shown here is derived from an EMBL/GenBank/DDBJ whole genome shotgun (WGS) entry which is preliminary data.</text>
</comment>
<dbReference type="Pfam" id="PF00856">
    <property type="entry name" value="SET"/>
    <property type="match status" value="1"/>
</dbReference>
<dbReference type="PANTHER" id="PTHR13271:SF137">
    <property type="entry name" value="SET DOMAIN-CONTAINING PROTEIN"/>
    <property type="match status" value="1"/>
</dbReference>
<proteinExistence type="predicted"/>
<dbReference type="InterPro" id="IPR001214">
    <property type="entry name" value="SET_dom"/>
</dbReference>
<evidence type="ECO:0000313" key="2">
    <source>
        <dbReference type="EMBL" id="CAI6335788.1"/>
    </source>
</evidence>
<keyword evidence="3" id="KW-1185">Reference proteome</keyword>
<dbReference type="InterPro" id="IPR050600">
    <property type="entry name" value="SETD3_SETD6_MTase"/>
</dbReference>
<dbReference type="CDD" id="cd19177">
    <property type="entry name" value="SET_SETD4"/>
    <property type="match status" value="1"/>
</dbReference>
<dbReference type="AlphaFoldDB" id="A0A9W4UKA2"/>
<dbReference type="InterPro" id="IPR046341">
    <property type="entry name" value="SET_dom_sf"/>
</dbReference>
<dbReference type="PANTHER" id="PTHR13271">
    <property type="entry name" value="UNCHARACTERIZED PUTATIVE METHYLTRANSFERASE"/>
    <property type="match status" value="1"/>
</dbReference>
<dbReference type="InterPro" id="IPR044429">
    <property type="entry name" value="SETD4_SET"/>
</dbReference>
<feature type="domain" description="SET" evidence="1">
    <location>
        <begin position="20"/>
        <end position="244"/>
    </location>
</feature>
<dbReference type="SUPFAM" id="SSF82199">
    <property type="entry name" value="SET domain"/>
    <property type="match status" value="1"/>
</dbReference>
<dbReference type="PROSITE" id="PS50280">
    <property type="entry name" value="SET"/>
    <property type="match status" value="1"/>
</dbReference>
<protein>
    <recommendedName>
        <fullName evidence="1">SET domain-containing protein</fullName>
    </recommendedName>
</protein>
<dbReference type="Gene3D" id="3.90.1410.10">
    <property type="entry name" value="set domain protein methyltransferase, domain 1"/>
    <property type="match status" value="1"/>
</dbReference>
<dbReference type="OrthoDB" id="341421at2759"/>
<dbReference type="EMBL" id="CAOQHR010000006">
    <property type="protein sequence ID" value="CAI6335788.1"/>
    <property type="molecule type" value="Genomic_DNA"/>
</dbReference>
<reference evidence="2" key="1">
    <citation type="submission" date="2023-01" db="EMBL/GenBank/DDBJ databases">
        <authorList>
            <person name="Van Ghelder C."/>
            <person name="Rancurel C."/>
        </authorList>
    </citation>
    <scope>NUCLEOTIDE SEQUENCE</scope>
    <source>
        <strain evidence="2">CNCM I-4278</strain>
    </source>
</reference>
<accession>A0A9W4UKA2</accession>
<evidence type="ECO:0000259" key="1">
    <source>
        <dbReference type="PROSITE" id="PS50280"/>
    </source>
</evidence>
<dbReference type="GO" id="GO:0016279">
    <property type="term" value="F:protein-lysine N-methyltransferase activity"/>
    <property type="evidence" value="ECO:0007669"/>
    <property type="project" value="InterPro"/>
</dbReference>
<name>A0A9W4UKA2_9PLEO</name>
<organism evidence="2 3">
    <name type="scientific">Periconia digitata</name>
    <dbReference type="NCBI Taxonomy" id="1303443"/>
    <lineage>
        <taxon>Eukaryota</taxon>
        <taxon>Fungi</taxon>
        <taxon>Dikarya</taxon>
        <taxon>Ascomycota</taxon>
        <taxon>Pezizomycotina</taxon>
        <taxon>Dothideomycetes</taxon>
        <taxon>Pleosporomycetidae</taxon>
        <taxon>Pleosporales</taxon>
        <taxon>Massarineae</taxon>
        <taxon>Periconiaceae</taxon>
        <taxon>Periconia</taxon>
    </lineage>
</organism>
<dbReference type="Proteomes" id="UP001152607">
    <property type="component" value="Unassembled WGS sequence"/>
</dbReference>
<gene>
    <name evidence="2" type="ORF">PDIGIT_LOCUS8873</name>
</gene>